<proteinExistence type="predicted"/>
<feature type="domain" description="Aminotransferase class I/classII large" evidence="11">
    <location>
        <begin position="39"/>
        <end position="371"/>
    </location>
</feature>
<dbReference type="EMBL" id="AP025628">
    <property type="protein sequence ID" value="BDG60898.1"/>
    <property type="molecule type" value="Genomic_DNA"/>
</dbReference>
<dbReference type="GO" id="GO:0009236">
    <property type="term" value="P:cobalamin biosynthetic process"/>
    <property type="evidence" value="ECO:0007669"/>
    <property type="project" value="UniProtKB-KW"/>
</dbReference>
<accession>A0AA35CM40</accession>
<dbReference type="PANTHER" id="PTHR42885">
    <property type="entry name" value="HISTIDINOL-PHOSPHATE AMINOTRANSFERASE-RELATED"/>
    <property type="match status" value="1"/>
</dbReference>
<reference evidence="12" key="1">
    <citation type="submission" date="2022-03" db="EMBL/GenBank/DDBJ databases">
        <title>Complete genome sequence of Caldinitratiruptor microaerophilus.</title>
        <authorList>
            <person name="Mukaiyama R."/>
            <person name="Nishiyama T."/>
            <person name="Ueda K."/>
        </authorList>
    </citation>
    <scope>NUCLEOTIDE SEQUENCE</scope>
    <source>
        <strain evidence="12">JCM 16183</strain>
    </source>
</reference>
<organism evidence="12 13">
    <name type="scientific">Caldinitratiruptor microaerophilus</name>
    <dbReference type="NCBI Taxonomy" id="671077"/>
    <lineage>
        <taxon>Bacteria</taxon>
        <taxon>Bacillati</taxon>
        <taxon>Bacillota</taxon>
        <taxon>Clostridia</taxon>
        <taxon>Eubacteriales</taxon>
        <taxon>Symbiobacteriaceae</taxon>
        <taxon>Caldinitratiruptor</taxon>
    </lineage>
</organism>
<evidence type="ECO:0000256" key="4">
    <source>
        <dbReference type="ARBA" id="ARBA00012285"/>
    </source>
</evidence>
<dbReference type="InterPro" id="IPR004839">
    <property type="entry name" value="Aminotransferase_I/II_large"/>
</dbReference>
<dbReference type="KEGG" id="cmic:caldi_19880"/>
<evidence type="ECO:0000259" key="11">
    <source>
        <dbReference type="Pfam" id="PF00155"/>
    </source>
</evidence>
<feature type="region of interest" description="Disordered" evidence="10">
    <location>
        <begin position="1"/>
        <end position="24"/>
    </location>
</feature>
<dbReference type="InterPro" id="IPR004838">
    <property type="entry name" value="NHTrfase_class1_PyrdxlP-BS"/>
</dbReference>
<evidence type="ECO:0000313" key="13">
    <source>
        <dbReference type="Proteomes" id="UP001163687"/>
    </source>
</evidence>
<dbReference type="GO" id="GO:0048472">
    <property type="term" value="F:threonine-phosphate decarboxylase activity"/>
    <property type="evidence" value="ECO:0007669"/>
    <property type="project" value="UniProtKB-EC"/>
</dbReference>
<feature type="compositionally biased region" description="Gly residues" evidence="10">
    <location>
        <begin position="1"/>
        <end position="11"/>
    </location>
</feature>
<dbReference type="EC" id="4.1.1.81" evidence="4"/>
<keyword evidence="7" id="KW-0456">Lyase</keyword>
<dbReference type="Gene3D" id="3.90.1150.10">
    <property type="entry name" value="Aspartate Aminotransferase, domain 1"/>
    <property type="match status" value="1"/>
</dbReference>
<dbReference type="AlphaFoldDB" id="A0AA35CM40"/>
<dbReference type="PANTHER" id="PTHR42885:SF1">
    <property type="entry name" value="THREONINE-PHOSPHATE DECARBOXYLASE"/>
    <property type="match status" value="1"/>
</dbReference>
<dbReference type="InterPro" id="IPR015422">
    <property type="entry name" value="PyrdxlP-dep_Trfase_small"/>
</dbReference>
<comment type="cofactor">
    <cofactor evidence="1">
        <name>pyridoxal 5'-phosphate</name>
        <dbReference type="ChEBI" id="CHEBI:597326"/>
    </cofactor>
</comment>
<dbReference type="NCBIfam" id="TIGR01140">
    <property type="entry name" value="L_thr_O3P_dcar"/>
    <property type="match status" value="1"/>
</dbReference>
<dbReference type="SUPFAM" id="SSF53383">
    <property type="entry name" value="PLP-dependent transferases"/>
    <property type="match status" value="1"/>
</dbReference>
<evidence type="ECO:0000256" key="9">
    <source>
        <dbReference type="ARBA" id="ARBA00048531"/>
    </source>
</evidence>
<dbReference type="CDD" id="cd00609">
    <property type="entry name" value="AAT_like"/>
    <property type="match status" value="1"/>
</dbReference>
<dbReference type="Gene3D" id="3.40.640.10">
    <property type="entry name" value="Type I PLP-dependent aspartate aminotransferase-like (Major domain)"/>
    <property type="match status" value="1"/>
</dbReference>
<evidence type="ECO:0000313" key="12">
    <source>
        <dbReference type="EMBL" id="BDG60898.1"/>
    </source>
</evidence>
<protein>
    <recommendedName>
        <fullName evidence="4">threonine-phosphate decarboxylase</fullName>
        <ecNumber evidence="4">4.1.1.81</ecNumber>
    </recommendedName>
    <alternativeName>
        <fullName evidence="8">L-threonine-O-3-phosphate decarboxylase</fullName>
    </alternativeName>
</protein>
<comment type="function">
    <text evidence="2">Decarboxylates L-threonine-O-3-phosphate to yield (R)-1-amino-2-propanol O-2-phosphate, the precursor for the linkage between the nucleotide loop and the corrin ring in cobalamin.</text>
</comment>
<evidence type="ECO:0000256" key="8">
    <source>
        <dbReference type="ARBA" id="ARBA00029996"/>
    </source>
</evidence>
<dbReference type="RefSeq" id="WP_264841585.1">
    <property type="nucleotide sequence ID" value="NZ_AP025628.1"/>
</dbReference>
<evidence type="ECO:0000256" key="3">
    <source>
        <dbReference type="ARBA" id="ARBA00004953"/>
    </source>
</evidence>
<gene>
    <name evidence="12" type="ORF">caldi_19880</name>
</gene>
<dbReference type="InterPro" id="IPR005860">
    <property type="entry name" value="CobD"/>
</dbReference>
<dbReference type="PROSITE" id="PS00105">
    <property type="entry name" value="AA_TRANSFER_CLASS_1"/>
    <property type="match status" value="1"/>
</dbReference>
<dbReference type="Pfam" id="PF00155">
    <property type="entry name" value="Aminotran_1_2"/>
    <property type="match status" value="1"/>
</dbReference>
<evidence type="ECO:0000256" key="2">
    <source>
        <dbReference type="ARBA" id="ARBA00003444"/>
    </source>
</evidence>
<keyword evidence="13" id="KW-1185">Reference proteome</keyword>
<dbReference type="Proteomes" id="UP001163687">
    <property type="component" value="Chromosome"/>
</dbReference>
<sequence>MLPDVGGGAGQPGRERPAPPHGGDVYAAAARWGLDPDRVLDFSANLNPFGPPPGVVEAVRAALGRIRLYPEPHSATLAAALAEREGVPAPAVVVGAGATELIRLAALLARGGVAVAPSPTFGEYPRAVEAAGGTWVSVPLDPDRGFRPDVAALGGAARAARARLFFLCNPNNPTGVLLPAGEVLELAGVLAAQDCLLVVDESFVDLTPDPPAASVLAEAPRRPGLVVIRSLTKFYALPGLRLGYAVAAPALAGALRRLQDPWSVGALAQVAGRQALAEEAYAARTRAWVAEEPARLYRELAAIPGLRPLPPAANFILVDGSSTGLAAWELQERLGPLGILIRDCRSFGLPAGYFRVAVRTREDNARLLAALRRALGEGV</sequence>
<dbReference type="GO" id="GO:0030170">
    <property type="term" value="F:pyridoxal phosphate binding"/>
    <property type="evidence" value="ECO:0007669"/>
    <property type="project" value="InterPro"/>
</dbReference>
<evidence type="ECO:0000256" key="5">
    <source>
        <dbReference type="ARBA" id="ARBA00022573"/>
    </source>
</evidence>
<keyword evidence="5" id="KW-0169">Cobalamin biosynthesis</keyword>
<keyword evidence="6" id="KW-0663">Pyridoxal phosphate</keyword>
<evidence type="ECO:0000256" key="7">
    <source>
        <dbReference type="ARBA" id="ARBA00023239"/>
    </source>
</evidence>
<dbReference type="InterPro" id="IPR015424">
    <property type="entry name" value="PyrdxlP-dep_Trfase"/>
</dbReference>
<evidence type="ECO:0000256" key="1">
    <source>
        <dbReference type="ARBA" id="ARBA00001933"/>
    </source>
</evidence>
<evidence type="ECO:0000256" key="6">
    <source>
        <dbReference type="ARBA" id="ARBA00022898"/>
    </source>
</evidence>
<comment type="pathway">
    <text evidence="3">Cofactor biosynthesis; adenosylcobalamin biosynthesis.</text>
</comment>
<evidence type="ECO:0000256" key="10">
    <source>
        <dbReference type="SAM" id="MobiDB-lite"/>
    </source>
</evidence>
<name>A0AA35CM40_9FIRM</name>
<dbReference type="InterPro" id="IPR015421">
    <property type="entry name" value="PyrdxlP-dep_Trfase_major"/>
</dbReference>
<comment type="catalytic activity">
    <reaction evidence="9">
        <text>O-phospho-L-threonine + H(+) = (R)-1-aminopropan-2-yl phosphate + CO2</text>
        <dbReference type="Rhea" id="RHEA:11492"/>
        <dbReference type="ChEBI" id="CHEBI:15378"/>
        <dbReference type="ChEBI" id="CHEBI:16526"/>
        <dbReference type="ChEBI" id="CHEBI:58563"/>
        <dbReference type="ChEBI" id="CHEBI:58675"/>
        <dbReference type="EC" id="4.1.1.81"/>
    </reaction>
</comment>